<dbReference type="EMBL" id="KZ309181">
    <property type="protein sequence ID" value="KAG8237521.1"/>
    <property type="molecule type" value="Genomic_DNA"/>
</dbReference>
<comment type="caution">
    <text evidence="1">The sequence shown here is derived from an EMBL/GenBank/DDBJ whole genome shotgun (WGS) entry which is preliminary data.</text>
</comment>
<accession>A0A8K0KPI8</accession>
<protein>
    <submittedName>
        <fullName evidence="1">Uncharacterized protein</fullName>
    </submittedName>
</protein>
<proteinExistence type="predicted"/>
<keyword evidence="2" id="KW-1185">Reference proteome</keyword>
<reference evidence="1" key="2">
    <citation type="submission" date="2017-10" db="EMBL/GenBank/DDBJ databases">
        <title>Ladona fulva Genome sequencing and assembly.</title>
        <authorList>
            <person name="Murali S."/>
            <person name="Richards S."/>
            <person name="Bandaranaike D."/>
            <person name="Bellair M."/>
            <person name="Blankenburg K."/>
            <person name="Chao H."/>
            <person name="Dinh H."/>
            <person name="Doddapaneni H."/>
            <person name="Dugan-Rocha S."/>
            <person name="Elkadiri S."/>
            <person name="Gnanaolivu R."/>
            <person name="Hernandez B."/>
            <person name="Skinner E."/>
            <person name="Javaid M."/>
            <person name="Lee S."/>
            <person name="Li M."/>
            <person name="Ming W."/>
            <person name="Munidasa M."/>
            <person name="Muniz J."/>
            <person name="Nguyen L."/>
            <person name="Hughes D."/>
            <person name="Osuji N."/>
            <person name="Pu L.-L."/>
            <person name="Puazo M."/>
            <person name="Qu C."/>
            <person name="Quiroz J."/>
            <person name="Raj R."/>
            <person name="Weissenberger G."/>
            <person name="Xin Y."/>
            <person name="Zou X."/>
            <person name="Han Y."/>
            <person name="Worley K."/>
            <person name="Muzny D."/>
            <person name="Gibbs R."/>
        </authorList>
    </citation>
    <scope>NUCLEOTIDE SEQUENCE</scope>
    <source>
        <strain evidence="1">Sampled in the wild</strain>
    </source>
</reference>
<dbReference type="AlphaFoldDB" id="A0A8K0KPI8"/>
<evidence type="ECO:0000313" key="2">
    <source>
        <dbReference type="Proteomes" id="UP000792457"/>
    </source>
</evidence>
<sequence length="67" mass="7819">MRAKKILAHGFYYIFIVEEEENAKAKAKEEEDEGKVKVKTRCCELLLSQETDQLPTIDQEDLFKLVD</sequence>
<dbReference type="Proteomes" id="UP000792457">
    <property type="component" value="Unassembled WGS sequence"/>
</dbReference>
<reference evidence="1" key="1">
    <citation type="submission" date="2013-04" db="EMBL/GenBank/DDBJ databases">
        <authorList>
            <person name="Qu J."/>
            <person name="Murali S.C."/>
            <person name="Bandaranaike D."/>
            <person name="Bellair M."/>
            <person name="Blankenburg K."/>
            <person name="Chao H."/>
            <person name="Dinh H."/>
            <person name="Doddapaneni H."/>
            <person name="Downs B."/>
            <person name="Dugan-Rocha S."/>
            <person name="Elkadiri S."/>
            <person name="Gnanaolivu R.D."/>
            <person name="Hernandez B."/>
            <person name="Javaid M."/>
            <person name="Jayaseelan J.C."/>
            <person name="Lee S."/>
            <person name="Li M."/>
            <person name="Ming W."/>
            <person name="Munidasa M."/>
            <person name="Muniz J."/>
            <person name="Nguyen L."/>
            <person name="Ongeri F."/>
            <person name="Osuji N."/>
            <person name="Pu L.-L."/>
            <person name="Puazo M."/>
            <person name="Qu C."/>
            <person name="Quiroz J."/>
            <person name="Raj R."/>
            <person name="Weissenberger G."/>
            <person name="Xin Y."/>
            <person name="Zou X."/>
            <person name="Han Y."/>
            <person name="Richards S."/>
            <person name="Worley K."/>
            <person name="Muzny D."/>
            <person name="Gibbs R."/>
        </authorList>
    </citation>
    <scope>NUCLEOTIDE SEQUENCE</scope>
    <source>
        <strain evidence="1">Sampled in the wild</strain>
    </source>
</reference>
<gene>
    <name evidence="1" type="ORF">J437_LFUL017571</name>
</gene>
<organism evidence="1 2">
    <name type="scientific">Ladona fulva</name>
    <name type="common">Scarce chaser dragonfly</name>
    <name type="synonym">Libellula fulva</name>
    <dbReference type="NCBI Taxonomy" id="123851"/>
    <lineage>
        <taxon>Eukaryota</taxon>
        <taxon>Metazoa</taxon>
        <taxon>Ecdysozoa</taxon>
        <taxon>Arthropoda</taxon>
        <taxon>Hexapoda</taxon>
        <taxon>Insecta</taxon>
        <taxon>Pterygota</taxon>
        <taxon>Palaeoptera</taxon>
        <taxon>Odonata</taxon>
        <taxon>Epiprocta</taxon>
        <taxon>Anisoptera</taxon>
        <taxon>Libelluloidea</taxon>
        <taxon>Libellulidae</taxon>
        <taxon>Ladona</taxon>
    </lineage>
</organism>
<name>A0A8K0KPI8_LADFU</name>
<evidence type="ECO:0000313" key="1">
    <source>
        <dbReference type="EMBL" id="KAG8237521.1"/>
    </source>
</evidence>